<evidence type="ECO:0000256" key="1">
    <source>
        <dbReference type="SAM" id="MobiDB-lite"/>
    </source>
</evidence>
<feature type="compositionally biased region" description="Basic and acidic residues" evidence="1">
    <location>
        <begin position="9"/>
        <end position="20"/>
    </location>
</feature>
<dbReference type="InterPro" id="IPR013706">
    <property type="entry name" value="PDE1_N"/>
</dbReference>
<organism evidence="3 4">
    <name type="scientific">Cichlidogyrus casuarinus</name>
    <dbReference type="NCBI Taxonomy" id="1844966"/>
    <lineage>
        <taxon>Eukaryota</taxon>
        <taxon>Metazoa</taxon>
        <taxon>Spiralia</taxon>
        <taxon>Lophotrochozoa</taxon>
        <taxon>Platyhelminthes</taxon>
        <taxon>Monogenea</taxon>
        <taxon>Monopisthocotylea</taxon>
        <taxon>Dactylogyridea</taxon>
        <taxon>Ancyrocephalidae</taxon>
        <taxon>Cichlidogyrus</taxon>
    </lineage>
</organism>
<dbReference type="EMBL" id="JBJKFK010004716">
    <property type="protein sequence ID" value="KAL3308769.1"/>
    <property type="molecule type" value="Genomic_DNA"/>
</dbReference>
<name>A0ABD2PNC6_9PLAT</name>
<feature type="region of interest" description="Disordered" evidence="1">
    <location>
        <begin position="1"/>
        <end position="40"/>
    </location>
</feature>
<feature type="compositionally biased region" description="Acidic residues" evidence="1">
    <location>
        <begin position="27"/>
        <end position="40"/>
    </location>
</feature>
<evidence type="ECO:0000313" key="4">
    <source>
        <dbReference type="Proteomes" id="UP001626550"/>
    </source>
</evidence>
<protein>
    <recommendedName>
        <fullName evidence="2">PDE1 N-terminal domain-containing protein</fullName>
    </recommendedName>
</protein>
<evidence type="ECO:0000313" key="3">
    <source>
        <dbReference type="EMBL" id="KAL3308769.1"/>
    </source>
</evidence>
<dbReference type="Pfam" id="PF08499">
    <property type="entry name" value="PDEase_I_N"/>
    <property type="match status" value="1"/>
</dbReference>
<keyword evidence="4" id="KW-1185">Reference proteome</keyword>
<dbReference type="AlphaFoldDB" id="A0ABD2PNC6"/>
<feature type="domain" description="PDE1 N-terminal" evidence="2">
    <location>
        <begin position="130"/>
        <end position="189"/>
    </location>
</feature>
<evidence type="ECO:0000259" key="2">
    <source>
        <dbReference type="Pfam" id="PF08499"/>
    </source>
</evidence>
<proteinExistence type="predicted"/>
<comment type="caution">
    <text evidence="3">The sequence shown here is derived from an EMBL/GenBank/DDBJ whole genome shotgun (WGS) entry which is preliminary data.</text>
</comment>
<accession>A0ABD2PNC6</accession>
<dbReference type="Proteomes" id="UP001626550">
    <property type="component" value="Unassembled WGS sequence"/>
</dbReference>
<sequence length="196" mass="22393">MDPPPVVRPIREVLDRKERTLSGPTPEDVDQLNDDDDDLEMDPDSVLEGIPISHYKTLAMSAHAEYALRSTDLDQMPKAGSPEANYACLLRLRRVIRLIESDRIEKDRLIDNLRYTVQTLEASYIEQTKQLTEDEDVLSEVAPDSVPDEVRDWLATTFTRNSINQKARENKPRFRQVANAIRAGIVVERSDSPTYQ</sequence>
<reference evidence="3 4" key="1">
    <citation type="submission" date="2024-11" db="EMBL/GenBank/DDBJ databases">
        <title>Adaptive evolution of stress response genes in parasites aligns with host niche diversity.</title>
        <authorList>
            <person name="Hahn C."/>
            <person name="Resl P."/>
        </authorList>
    </citation>
    <scope>NUCLEOTIDE SEQUENCE [LARGE SCALE GENOMIC DNA]</scope>
    <source>
        <strain evidence="3">EGGRZ-B1_66</strain>
        <tissue evidence="3">Body</tissue>
    </source>
</reference>
<gene>
    <name evidence="3" type="ORF">Ciccas_012694</name>
</gene>